<comment type="caution">
    <text evidence="1">The sequence shown here is derived from an EMBL/GenBank/DDBJ whole genome shotgun (WGS) entry which is preliminary data.</text>
</comment>
<keyword evidence="2" id="KW-1185">Reference proteome</keyword>
<evidence type="ECO:0000313" key="2">
    <source>
        <dbReference type="Proteomes" id="UP000790709"/>
    </source>
</evidence>
<proteinExistence type="predicted"/>
<name>A0ACB8AZG0_9AGAM</name>
<reference evidence="1" key="1">
    <citation type="journal article" date="2021" name="New Phytol.">
        <title>Evolutionary innovations through gain and loss of genes in the ectomycorrhizal Boletales.</title>
        <authorList>
            <person name="Wu G."/>
            <person name="Miyauchi S."/>
            <person name="Morin E."/>
            <person name="Kuo A."/>
            <person name="Drula E."/>
            <person name="Varga T."/>
            <person name="Kohler A."/>
            <person name="Feng B."/>
            <person name="Cao Y."/>
            <person name="Lipzen A."/>
            <person name="Daum C."/>
            <person name="Hundley H."/>
            <person name="Pangilinan J."/>
            <person name="Johnson J."/>
            <person name="Barry K."/>
            <person name="LaButti K."/>
            <person name="Ng V."/>
            <person name="Ahrendt S."/>
            <person name="Min B."/>
            <person name="Choi I.G."/>
            <person name="Park H."/>
            <person name="Plett J.M."/>
            <person name="Magnuson J."/>
            <person name="Spatafora J.W."/>
            <person name="Nagy L.G."/>
            <person name="Henrissat B."/>
            <person name="Grigoriev I.V."/>
            <person name="Yang Z.L."/>
            <person name="Xu J."/>
            <person name="Martin F.M."/>
        </authorList>
    </citation>
    <scope>NUCLEOTIDE SEQUENCE</scope>
    <source>
        <strain evidence="1">KUC20120723A-06</strain>
    </source>
</reference>
<gene>
    <name evidence="1" type="ORF">BV22DRAFT_901283</name>
</gene>
<dbReference type="Proteomes" id="UP000790709">
    <property type="component" value="Unassembled WGS sequence"/>
</dbReference>
<dbReference type="EMBL" id="MU266754">
    <property type="protein sequence ID" value="KAH7918650.1"/>
    <property type="molecule type" value="Genomic_DNA"/>
</dbReference>
<accession>A0ACB8AZG0</accession>
<protein>
    <submittedName>
        <fullName evidence="1">Uncharacterized protein</fullName>
    </submittedName>
</protein>
<organism evidence="1 2">
    <name type="scientific">Leucogyrophana mollusca</name>
    <dbReference type="NCBI Taxonomy" id="85980"/>
    <lineage>
        <taxon>Eukaryota</taxon>
        <taxon>Fungi</taxon>
        <taxon>Dikarya</taxon>
        <taxon>Basidiomycota</taxon>
        <taxon>Agaricomycotina</taxon>
        <taxon>Agaricomycetes</taxon>
        <taxon>Agaricomycetidae</taxon>
        <taxon>Boletales</taxon>
        <taxon>Boletales incertae sedis</taxon>
        <taxon>Leucogyrophana</taxon>
    </lineage>
</organism>
<evidence type="ECO:0000313" key="1">
    <source>
        <dbReference type="EMBL" id="KAH7918650.1"/>
    </source>
</evidence>
<sequence>MNTWAENIALQRSRRSIITKLFSSSLSKETRDFLEATRLLYKQAKKTSDSVAAIKKSAISRTMKTLESSSSSEYVDVPVESLSATDQIGGVSVSLPEGLNEDSRSTIRDVANLVTDAEDNTDTYSNGSDLTITPHRYRQRAKSVSTIPTWQASLRPNSFRSPSQPPSPTRSTSGSFRSQERCNVNITGPFLGNLYVCSQACTNSPMPTYNAGGLFNSGATTNSYFVPSTSGSCPTGSSADGPCPAYT</sequence>